<feature type="transmembrane region" description="Helical" evidence="10">
    <location>
        <begin position="380"/>
        <end position="404"/>
    </location>
</feature>
<feature type="transmembrane region" description="Helical" evidence="10">
    <location>
        <begin position="319"/>
        <end position="335"/>
    </location>
</feature>
<feature type="transmembrane region" description="Helical" evidence="10">
    <location>
        <begin position="424"/>
        <end position="444"/>
    </location>
</feature>
<evidence type="ECO:0000256" key="3">
    <source>
        <dbReference type="ARBA" id="ARBA00022475"/>
    </source>
</evidence>
<protein>
    <submittedName>
        <fullName evidence="11">D-alanyl-lipoteichoic acid acyltransferase DltB (MBOAT superfamily)</fullName>
    </submittedName>
</protein>
<reference evidence="11 12" key="1">
    <citation type="submission" date="2018-06" db="EMBL/GenBank/DDBJ databases">
        <title>Genomic Encyclopedia of Type Strains, Phase IV (KMG-IV): sequencing the most valuable type-strain genomes for metagenomic binning, comparative biology and taxonomic classification.</title>
        <authorList>
            <person name="Goeker M."/>
        </authorList>
    </citation>
    <scope>NUCLEOTIDE SEQUENCE [LARGE SCALE GENOMIC DNA]</scope>
    <source>
        <strain evidence="11 12">DSM 25532</strain>
    </source>
</reference>
<evidence type="ECO:0000256" key="8">
    <source>
        <dbReference type="ARBA" id="ARBA00023315"/>
    </source>
</evidence>
<feature type="transmembrane region" description="Helical" evidence="10">
    <location>
        <begin position="6"/>
        <end position="22"/>
    </location>
</feature>
<comment type="similarity">
    <text evidence="2 9">Belongs to the membrane-bound acyltransferase family.</text>
</comment>
<dbReference type="PIRSF" id="PIRSF016636">
    <property type="entry name" value="AlgI_DltB"/>
    <property type="match status" value="1"/>
</dbReference>
<evidence type="ECO:0000256" key="7">
    <source>
        <dbReference type="ARBA" id="ARBA00023136"/>
    </source>
</evidence>
<feature type="transmembrane region" description="Helical" evidence="10">
    <location>
        <begin position="127"/>
        <end position="149"/>
    </location>
</feature>
<gene>
    <name evidence="11" type="ORF">DES53_104197</name>
</gene>
<feature type="transmembrane region" description="Helical" evidence="10">
    <location>
        <begin position="57"/>
        <end position="76"/>
    </location>
</feature>
<dbReference type="Pfam" id="PF03062">
    <property type="entry name" value="MBOAT"/>
    <property type="match status" value="1"/>
</dbReference>
<dbReference type="OrthoDB" id="9805788at2"/>
<keyword evidence="4 9" id="KW-0808">Transferase</keyword>
<keyword evidence="6 10" id="KW-1133">Transmembrane helix</keyword>
<dbReference type="PIRSF" id="PIRSF500217">
    <property type="entry name" value="AlgI"/>
    <property type="match status" value="1"/>
</dbReference>
<evidence type="ECO:0000313" key="12">
    <source>
        <dbReference type="Proteomes" id="UP000253426"/>
    </source>
</evidence>
<dbReference type="GO" id="GO:0016746">
    <property type="term" value="F:acyltransferase activity"/>
    <property type="evidence" value="ECO:0007669"/>
    <property type="project" value="UniProtKB-KW"/>
</dbReference>
<feature type="transmembrane region" description="Helical" evidence="10">
    <location>
        <begin position="464"/>
        <end position="485"/>
    </location>
</feature>
<proteinExistence type="inferred from homology"/>
<evidence type="ECO:0000256" key="6">
    <source>
        <dbReference type="ARBA" id="ARBA00022989"/>
    </source>
</evidence>
<dbReference type="InterPro" id="IPR024194">
    <property type="entry name" value="Ac/AlaTfrase_AlgI/DltB"/>
</dbReference>
<dbReference type="PANTHER" id="PTHR13285">
    <property type="entry name" value="ACYLTRANSFERASE"/>
    <property type="match status" value="1"/>
</dbReference>
<feature type="transmembrane region" description="Helical" evidence="10">
    <location>
        <begin position="29"/>
        <end position="45"/>
    </location>
</feature>
<evidence type="ECO:0000256" key="5">
    <source>
        <dbReference type="ARBA" id="ARBA00022692"/>
    </source>
</evidence>
<evidence type="ECO:0000256" key="4">
    <source>
        <dbReference type="ARBA" id="ARBA00022679"/>
    </source>
</evidence>
<dbReference type="GO" id="GO:0005886">
    <property type="term" value="C:plasma membrane"/>
    <property type="evidence" value="ECO:0007669"/>
    <property type="project" value="UniProtKB-SubCell"/>
</dbReference>
<name>A0A366HMK9_9BACT</name>
<feature type="transmembrane region" description="Helical" evidence="10">
    <location>
        <begin position="88"/>
        <end position="107"/>
    </location>
</feature>
<sequence>MLFNSFDYVLFFPLVFALYWAVPFRAQQALLLVASYLFYGWWGFFEPKLSGWEKVLPLVLLAVSTIFTHVCAKAVYALPEESRRRRIWFWIGVAANIGMLGYFKYRGFFLENVNALGAQFGWTTTPVVMQFILPAGISFYTFQGLSYLIDVDGGSQKPAEKVWDFALFHAFFPQLVAGPIERSRNLLPQLTAPRTLTPEQLWSGLQLIIIGYVKKVAIADAIAPMTREAFSNPASQTGVGLMLALYLFALQIYGDFSGYSDIARGCARLLGVNLMVNFRQPYFARNITEFWERWHISLSTWLRDYVFVPLCRQFRGKKWLNFNLFLTMLISGIWHGASWNFVMWGVVLGLMLVAHKLWSGPKASKHPHRPKNAREWLVQVSGMVLTFHCVCLTLIFVKTASLAHAWAFITGIFRGGAIAPDIMALWYVVFYGLVVLFLDFPCWWRDRELPVADTASPWRRGVTYGGLLLLLAFLGEMEGVSFVYFQF</sequence>
<dbReference type="GO" id="GO:0042121">
    <property type="term" value="P:alginic acid biosynthetic process"/>
    <property type="evidence" value="ECO:0007669"/>
    <property type="project" value="InterPro"/>
</dbReference>
<dbReference type="RefSeq" id="WP_113958787.1">
    <property type="nucleotide sequence ID" value="NZ_QNRR01000004.1"/>
</dbReference>
<dbReference type="PANTHER" id="PTHR13285:SF23">
    <property type="entry name" value="TEICHOIC ACID D-ALANYLTRANSFERASE"/>
    <property type="match status" value="1"/>
</dbReference>
<dbReference type="InterPro" id="IPR004299">
    <property type="entry name" value="MBOAT_fam"/>
</dbReference>
<dbReference type="EMBL" id="QNRR01000004">
    <property type="protein sequence ID" value="RBP44377.1"/>
    <property type="molecule type" value="Genomic_DNA"/>
</dbReference>
<comment type="subcellular location">
    <subcellularLocation>
        <location evidence="1">Cell membrane</location>
        <topology evidence="1">Multi-pass membrane protein</topology>
    </subcellularLocation>
</comment>
<evidence type="ECO:0000256" key="1">
    <source>
        <dbReference type="ARBA" id="ARBA00004651"/>
    </source>
</evidence>
<evidence type="ECO:0000256" key="10">
    <source>
        <dbReference type="SAM" id="Phobius"/>
    </source>
</evidence>
<organism evidence="11 12">
    <name type="scientific">Roseimicrobium gellanilyticum</name>
    <dbReference type="NCBI Taxonomy" id="748857"/>
    <lineage>
        <taxon>Bacteria</taxon>
        <taxon>Pseudomonadati</taxon>
        <taxon>Verrucomicrobiota</taxon>
        <taxon>Verrucomicrobiia</taxon>
        <taxon>Verrucomicrobiales</taxon>
        <taxon>Verrucomicrobiaceae</taxon>
        <taxon>Roseimicrobium</taxon>
    </lineage>
</organism>
<keyword evidence="3 9" id="KW-1003">Cell membrane</keyword>
<feature type="transmembrane region" description="Helical" evidence="10">
    <location>
        <begin position="341"/>
        <end position="359"/>
    </location>
</feature>
<evidence type="ECO:0000313" key="11">
    <source>
        <dbReference type="EMBL" id="RBP44377.1"/>
    </source>
</evidence>
<keyword evidence="7 9" id="KW-0472">Membrane</keyword>
<evidence type="ECO:0000256" key="2">
    <source>
        <dbReference type="ARBA" id="ARBA00010323"/>
    </source>
</evidence>
<keyword evidence="8 9" id="KW-0012">Acyltransferase</keyword>
<dbReference type="Proteomes" id="UP000253426">
    <property type="component" value="Unassembled WGS sequence"/>
</dbReference>
<comment type="caution">
    <text evidence="11">The sequence shown here is derived from an EMBL/GenBank/DDBJ whole genome shotgun (WGS) entry which is preliminary data.</text>
</comment>
<dbReference type="AlphaFoldDB" id="A0A366HMK9"/>
<keyword evidence="12" id="KW-1185">Reference proteome</keyword>
<keyword evidence="5 10" id="KW-0812">Transmembrane</keyword>
<accession>A0A366HMK9</accession>
<evidence type="ECO:0000256" key="9">
    <source>
        <dbReference type="PIRNR" id="PIRNR016636"/>
    </source>
</evidence>
<dbReference type="InterPro" id="IPR028362">
    <property type="entry name" value="AlgI"/>
</dbReference>
<dbReference type="InterPro" id="IPR051085">
    <property type="entry name" value="MB_O-acyltransferase"/>
</dbReference>